<proteinExistence type="predicted"/>
<feature type="non-terminal residue" evidence="2">
    <location>
        <position position="62"/>
    </location>
</feature>
<feature type="region of interest" description="Disordered" evidence="1">
    <location>
        <begin position="1"/>
        <end position="23"/>
    </location>
</feature>
<dbReference type="Proteomes" id="UP000092124">
    <property type="component" value="Unassembled WGS sequence"/>
</dbReference>
<evidence type="ECO:0000313" key="2">
    <source>
        <dbReference type="EMBL" id="OBS74004.1"/>
    </source>
</evidence>
<feature type="non-terminal residue" evidence="2">
    <location>
        <position position="1"/>
    </location>
</feature>
<organism evidence="2 3">
    <name type="scientific">Neotoma lepida</name>
    <name type="common">Desert woodrat</name>
    <dbReference type="NCBI Taxonomy" id="56216"/>
    <lineage>
        <taxon>Eukaryota</taxon>
        <taxon>Metazoa</taxon>
        <taxon>Chordata</taxon>
        <taxon>Craniata</taxon>
        <taxon>Vertebrata</taxon>
        <taxon>Euteleostomi</taxon>
        <taxon>Mammalia</taxon>
        <taxon>Eutheria</taxon>
        <taxon>Euarchontoglires</taxon>
        <taxon>Glires</taxon>
        <taxon>Rodentia</taxon>
        <taxon>Myomorpha</taxon>
        <taxon>Muroidea</taxon>
        <taxon>Cricetidae</taxon>
        <taxon>Neotominae</taxon>
        <taxon>Neotoma</taxon>
    </lineage>
</organism>
<evidence type="ECO:0000313" key="3">
    <source>
        <dbReference type="Proteomes" id="UP000092124"/>
    </source>
</evidence>
<reference evidence="2 3" key="1">
    <citation type="submission" date="2016-06" db="EMBL/GenBank/DDBJ databases">
        <title>The Draft Genome Sequence and Annotation of the Desert Woodrat Neotoma lepida.</title>
        <authorList>
            <person name="Campbell M."/>
            <person name="Oakeson K.F."/>
            <person name="Yandell M."/>
            <person name="Halpert J.R."/>
            <person name="Dearing D."/>
        </authorList>
    </citation>
    <scope>NUCLEOTIDE SEQUENCE [LARGE SCALE GENOMIC DNA]</scope>
    <source>
        <strain evidence="2">417</strain>
        <tissue evidence="2">Liver</tissue>
    </source>
</reference>
<name>A0A1A6H6S5_NEOLE</name>
<protein>
    <submittedName>
        <fullName evidence="2">Uncharacterized protein</fullName>
    </submittedName>
</protein>
<comment type="caution">
    <text evidence="2">The sequence shown here is derived from an EMBL/GenBank/DDBJ whole genome shotgun (WGS) entry which is preliminary data.</text>
</comment>
<evidence type="ECO:0000256" key="1">
    <source>
        <dbReference type="SAM" id="MobiDB-lite"/>
    </source>
</evidence>
<keyword evidence="3" id="KW-1185">Reference proteome</keyword>
<dbReference type="AlphaFoldDB" id="A0A1A6H6S5"/>
<accession>A0A1A6H6S5</accession>
<dbReference type="EMBL" id="LZPO01044528">
    <property type="protein sequence ID" value="OBS74004.1"/>
    <property type="molecule type" value="Genomic_DNA"/>
</dbReference>
<gene>
    <name evidence="2" type="ORF">A6R68_15457</name>
</gene>
<sequence>ALHLTLLSPLPPNRSAHTHTPIAPGLPLLGPLVALDRGECVDSKEPRAGEHAFSLLGGDLLQ</sequence>